<reference evidence="1 2" key="1">
    <citation type="journal article" date="2014" name="Appl. Environ. Microbiol.">
        <title>Comparative genomic and morphological analysis of Listeria phages isolated from farm environments.</title>
        <authorList>
            <person name="Denes T."/>
            <person name="Vongkamjan K."/>
            <person name="Ackermann H.W."/>
            <person name="Moreno Switt A.I."/>
            <person name="Wiedmann M."/>
            <person name="den Bakker H.C."/>
        </authorList>
    </citation>
    <scope>NUCLEOTIDE SEQUENCE [LARGE SCALE GENOMIC DNA]</scope>
</reference>
<name>A0A059T8D1_9CAUD</name>
<protein>
    <submittedName>
        <fullName evidence="1">Uncharacterized protein</fullName>
    </submittedName>
</protein>
<organism evidence="1 2">
    <name type="scientific">Listeria phage LP-064</name>
    <dbReference type="NCBI Taxonomy" id="1458853"/>
    <lineage>
        <taxon>Viruses</taxon>
        <taxon>Duplodnaviria</taxon>
        <taxon>Heunggongvirae</taxon>
        <taxon>Uroviricota</taxon>
        <taxon>Caudoviricetes</taxon>
        <taxon>Herelleviridae</taxon>
        <taxon>Jasinskavirinae</taxon>
        <taxon>Pecentumvirus</taxon>
        <taxon>Pecentumvirus LP064</taxon>
    </lineage>
</organism>
<sequence>MMAEKKEVTKEPIVDEVKVTKKNLKEPTTEENKVVKKKLKEEQTDTVEKVTTGYVHIDVFLGTAKPWYGLSEMQVQGFKSFMQGKQYQFGEQAFVPYLEKYLGREVK</sequence>
<keyword evidence="2" id="KW-1185">Reference proteome</keyword>
<gene>
    <name evidence="1" type="ORF">LP064_108</name>
</gene>
<evidence type="ECO:0000313" key="1">
    <source>
        <dbReference type="EMBL" id="AHL19130.1"/>
    </source>
</evidence>
<proteinExistence type="predicted"/>
<dbReference type="EMBL" id="KJ094029">
    <property type="protein sequence ID" value="AHL19130.1"/>
    <property type="molecule type" value="Genomic_DNA"/>
</dbReference>
<accession>A0A059T8D1</accession>
<evidence type="ECO:0000313" key="2">
    <source>
        <dbReference type="Proteomes" id="UP000026994"/>
    </source>
</evidence>
<dbReference type="Proteomes" id="UP000026994">
    <property type="component" value="Segment"/>
</dbReference>